<organism evidence="1">
    <name type="scientific">marine metagenome</name>
    <dbReference type="NCBI Taxonomy" id="408172"/>
    <lineage>
        <taxon>unclassified sequences</taxon>
        <taxon>metagenomes</taxon>
        <taxon>ecological metagenomes</taxon>
    </lineage>
</organism>
<accession>A0A382I799</accession>
<gene>
    <name evidence="1" type="ORF">METZ01_LOCUS247607</name>
</gene>
<dbReference type="Pfam" id="PF03321">
    <property type="entry name" value="GH3"/>
    <property type="match status" value="1"/>
</dbReference>
<proteinExistence type="predicted"/>
<dbReference type="GO" id="GO:0005737">
    <property type="term" value="C:cytoplasm"/>
    <property type="evidence" value="ECO:0007669"/>
    <property type="project" value="TreeGrafter"/>
</dbReference>
<dbReference type="PROSITE" id="PS00455">
    <property type="entry name" value="AMP_BINDING"/>
    <property type="match status" value="1"/>
</dbReference>
<dbReference type="PANTHER" id="PTHR31901">
    <property type="entry name" value="GH3 DOMAIN-CONTAINING PROTEIN"/>
    <property type="match status" value="1"/>
</dbReference>
<dbReference type="GO" id="GO:0016881">
    <property type="term" value="F:acid-amino acid ligase activity"/>
    <property type="evidence" value="ECO:0007669"/>
    <property type="project" value="TreeGrafter"/>
</dbReference>
<dbReference type="EMBL" id="UINC01065272">
    <property type="protein sequence ID" value="SVB94753.1"/>
    <property type="molecule type" value="Genomic_DNA"/>
</dbReference>
<dbReference type="AlphaFoldDB" id="A0A382I799"/>
<feature type="non-terminal residue" evidence="1">
    <location>
        <position position="291"/>
    </location>
</feature>
<dbReference type="PANTHER" id="PTHR31901:SF9">
    <property type="entry name" value="GH3 DOMAIN-CONTAINING PROTEIN"/>
    <property type="match status" value="1"/>
</dbReference>
<dbReference type="InterPro" id="IPR004993">
    <property type="entry name" value="GH3"/>
</dbReference>
<dbReference type="Gene3D" id="3.40.50.12780">
    <property type="entry name" value="N-terminal domain of ligase-like"/>
    <property type="match status" value="1"/>
</dbReference>
<reference evidence="1" key="1">
    <citation type="submission" date="2018-05" db="EMBL/GenBank/DDBJ databases">
        <authorList>
            <person name="Lanie J.A."/>
            <person name="Ng W.-L."/>
            <person name="Kazmierczak K.M."/>
            <person name="Andrzejewski T.M."/>
            <person name="Davidsen T.M."/>
            <person name="Wayne K.J."/>
            <person name="Tettelin H."/>
            <person name="Glass J.I."/>
            <person name="Rusch D."/>
            <person name="Podicherti R."/>
            <person name="Tsui H.-C.T."/>
            <person name="Winkler M.E."/>
        </authorList>
    </citation>
    <scope>NUCLEOTIDE SEQUENCE</scope>
</reference>
<evidence type="ECO:0000313" key="1">
    <source>
        <dbReference type="EMBL" id="SVB94753.1"/>
    </source>
</evidence>
<sequence>MFLIKHILWSSLIKKTRNPQQTQNELLKQILSKNKDTVFGKEHGFEEIRSYEEFCSAIPIQSYEDLRGYIEKQEKEKKLYLTAEQPIMYAQTSGTTGKPKFISISKNSISQYRKSQQVFAYAVYASISGVYNGKMLGIRSPAVEGYLDTGTPYGSMSGLIYKSMPGLVRSRFVVPTEIFEIEDYELKYYLITAFSLMEGNVTLMATANPSTILKLGDIIGKQADRLIHNIKTGTFTNLEKLGADQKKSIVQSFKKNTKRASELENILSKKGNLTFADIWPNLKAVCTWTGG</sequence>
<dbReference type="SUPFAM" id="SSF56801">
    <property type="entry name" value="Acetyl-CoA synthetase-like"/>
    <property type="match status" value="1"/>
</dbReference>
<protein>
    <submittedName>
        <fullName evidence="1">Uncharacterized protein</fullName>
    </submittedName>
</protein>
<name>A0A382I799_9ZZZZ</name>
<dbReference type="InterPro" id="IPR020845">
    <property type="entry name" value="AMP-binding_CS"/>
</dbReference>
<dbReference type="InterPro" id="IPR042099">
    <property type="entry name" value="ANL_N_sf"/>
</dbReference>